<evidence type="ECO:0000313" key="2">
    <source>
        <dbReference type="Proteomes" id="UP000295696"/>
    </source>
</evidence>
<dbReference type="Pfam" id="PF05717">
    <property type="entry name" value="TnpB_IS66"/>
    <property type="match status" value="1"/>
</dbReference>
<proteinExistence type="predicted"/>
<dbReference type="EMBL" id="SLZU01000003">
    <property type="protein sequence ID" value="TCS65969.1"/>
    <property type="molecule type" value="Genomic_DNA"/>
</dbReference>
<dbReference type="InterPro" id="IPR008878">
    <property type="entry name" value="Transposase_IS66_Orf2"/>
</dbReference>
<sequence>MIFPSNRVRILVATQPVDFRKGHDGLTAMVQSVLRKDPFTGTVFVFRAKRLGSVEAALLGRQRPCHGLQAAGGNDVRLARNQGRDDGAEPRAVRGTFCGARLAKGEGAGGSPTGCGRVTQPTDLKRAFDACGICFAHVFHHSDQSVCCPRRSAHCHLPPVSGKLSAALLFLYFSGGRDRTMTWDIHRSVRLLC</sequence>
<reference evidence="1 2" key="1">
    <citation type="submission" date="2019-03" db="EMBL/GenBank/DDBJ databases">
        <title>Genomic Encyclopedia of Type Strains, Phase IV (KMG-IV): sequencing the most valuable type-strain genomes for metagenomic binning, comparative biology and taxonomic classification.</title>
        <authorList>
            <person name="Goeker M."/>
        </authorList>
    </citation>
    <scope>NUCLEOTIDE SEQUENCE [LARGE SCALE GENOMIC DNA]</scope>
    <source>
        <strain evidence="1 2">DSM 104836</strain>
    </source>
</reference>
<comment type="caution">
    <text evidence="1">The sequence shown here is derived from an EMBL/GenBank/DDBJ whole genome shotgun (WGS) entry which is preliminary data.</text>
</comment>
<keyword evidence="2" id="KW-1185">Reference proteome</keyword>
<protein>
    <submittedName>
        <fullName evidence="1">IS66 Orf2 like protein</fullName>
    </submittedName>
</protein>
<dbReference type="PANTHER" id="PTHR36455">
    <property type="match status" value="1"/>
</dbReference>
<dbReference type="PANTHER" id="PTHR36455:SF1">
    <property type="entry name" value="BLR8292 PROTEIN"/>
    <property type="match status" value="1"/>
</dbReference>
<accession>A0A4R3JIE9</accession>
<dbReference type="AlphaFoldDB" id="A0A4R3JIE9"/>
<name>A0A4R3JIE9_9RHOB</name>
<organism evidence="1 2">
    <name type="scientific">Primorskyibacter sedentarius</name>
    <dbReference type="NCBI Taxonomy" id="745311"/>
    <lineage>
        <taxon>Bacteria</taxon>
        <taxon>Pseudomonadati</taxon>
        <taxon>Pseudomonadota</taxon>
        <taxon>Alphaproteobacteria</taxon>
        <taxon>Rhodobacterales</taxon>
        <taxon>Roseobacteraceae</taxon>
        <taxon>Primorskyibacter</taxon>
    </lineage>
</organism>
<gene>
    <name evidence="1" type="ORF">EDD52_103391</name>
</gene>
<evidence type="ECO:0000313" key="1">
    <source>
        <dbReference type="EMBL" id="TCS65969.1"/>
    </source>
</evidence>
<dbReference type="Proteomes" id="UP000295696">
    <property type="component" value="Unassembled WGS sequence"/>
</dbReference>